<feature type="region of interest" description="Disordered" evidence="1">
    <location>
        <begin position="58"/>
        <end position="90"/>
    </location>
</feature>
<accession>A0AAD7W9J7</accession>
<organism evidence="2 3">
    <name type="scientific">Aldrovandia affinis</name>
    <dbReference type="NCBI Taxonomy" id="143900"/>
    <lineage>
        <taxon>Eukaryota</taxon>
        <taxon>Metazoa</taxon>
        <taxon>Chordata</taxon>
        <taxon>Craniata</taxon>
        <taxon>Vertebrata</taxon>
        <taxon>Euteleostomi</taxon>
        <taxon>Actinopterygii</taxon>
        <taxon>Neopterygii</taxon>
        <taxon>Teleostei</taxon>
        <taxon>Notacanthiformes</taxon>
        <taxon>Halosauridae</taxon>
        <taxon>Aldrovandia</taxon>
    </lineage>
</organism>
<protein>
    <submittedName>
        <fullName evidence="2">Uncharacterized protein</fullName>
    </submittedName>
</protein>
<feature type="region of interest" description="Disordered" evidence="1">
    <location>
        <begin position="1"/>
        <end position="22"/>
    </location>
</feature>
<evidence type="ECO:0000313" key="3">
    <source>
        <dbReference type="Proteomes" id="UP001221898"/>
    </source>
</evidence>
<comment type="caution">
    <text evidence="2">The sequence shown here is derived from an EMBL/GenBank/DDBJ whole genome shotgun (WGS) entry which is preliminary data.</text>
</comment>
<evidence type="ECO:0000256" key="1">
    <source>
        <dbReference type="SAM" id="MobiDB-lite"/>
    </source>
</evidence>
<dbReference type="EMBL" id="JAINUG010000188">
    <property type="protein sequence ID" value="KAJ8388961.1"/>
    <property type="molecule type" value="Genomic_DNA"/>
</dbReference>
<name>A0AAD7W9J7_9TELE</name>
<proteinExistence type="predicted"/>
<feature type="compositionally biased region" description="Polar residues" evidence="1">
    <location>
        <begin position="58"/>
        <end position="77"/>
    </location>
</feature>
<gene>
    <name evidence="2" type="ORF">AAFF_G00125220</name>
</gene>
<dbReference type="Proteomes" id="UP001221898">
    <property type="component" value="Unassembled WGS sequence"/>
</dbReference>
<reference evidence="2" key="1">
    <citation type="journal article" date="2023" name="Science">
        <title>Genome structures resolve the early diversification of teleost fishes.</title>
        <authorList>
            <person name="Parey E."/>
            <person name="Louis A."/>
            <person name="Montfort J."/>
            <person name="Bouchez O."/>
            <person name="Roques C."/>
            <person name="Iampietro C."/>
            <person name="Lluch J."/>
            <person name="Castinel A."/>
            <person name="Donnadieu C."/>
            <person name="Desvignes T."/>
            <person name="Floi Bucao C."/>
            <person name="Jouanno E."/>
            <person name="Wen M."/>
            <person name="Mejri S."/>
            <person name="Dirks R."/>
            <person name="Jansen H."/>
            <person name="Henkel C."/>
            <person name="Chen W.J."/>
            <person name="Zahm M."/>
            <person name="Cabau C."/>
            <person name="Klopp C."/>
            <person name="Thompson A.W."/>
            <person name="Robinson-Rechavi M."/>
            <person name="Braasch I."/>
            <person name="Lecointre G."/>
            <person name="Bobe J."/>
            <person name="Postlethwait J.H."/>
            <person name="Berthelot C."/>
            <person name="Roest Crollius H."/>
            <person name="Guiguen Y."/>
        </authorList>
    </citation>
    <scope>NUCLEOTIDE SEQUENCE</scope>
    <source>
        <strain evidence="2">NC1722</strain>
    </source>
</reference>
<evidence type="ECO:0000313" key="2">
    <source>
        <dbReference type="EMBL" id="KAJ8388961.1"/>
    </source>
</evidence>
<keyword evidence="3" id="KW-1185">Reference proteome</keyword>
<dbReference type="AlphaFoldDB" id="A0AAD7W9J7"/>
<sequence>MRALLPRDYANGMKTHLDKRREGPYSLSLSSIAWLPAAAPLTPRPPSTYRGRMPLTSLTLSQHRSARRQTQAGHKSPNTPPVPFPSLFDRPTSARSRCLFRHVRL</sequence>